<dbReference type="InterPro" id="IPR017880">
    <property type="entry name" value="KilA_N"/>
</dbReference>
<dbReference type="PROSITE" id="PS51301">
    <property type="entry name" value="KILA_N"/>
    <property type="match status" value="1"/>
</dbReference>
<dbReference type="Proteomes" id="UP000283431">
    <property type="component" value="Unassembled WGS sequence"/>
</dbReference>
<protein>
    <submittedName>
        <fullName evidence="2">KilA-N domain-containing protein</fullName>
    </submittedName>
</protein>
<sequence length="194" mass="22053">AVRSEAGLNRFVMTPTKWIEQTNAIGIVSKAGRYGGETYAHSDIAMAFATWISPEFQLYIMKDYRRLKQDENSRFSLDWNLNRALSKVNYRIHTDAVKENLIPPELTPEQIAYTYASEADLLNVALFGQTAKQWKNNNPGKNGNVRDDANLNQLLVLANMESYNAILIEQGKSQSERLILLRNLAIRQMDTLVS</sequence>
<reference evidence="2 3" key="1">
    <citation type="submission" date="2018-08" db="EMBL/GenBank/DDBJ databases">
        <title>A genome reference for cultivated species of the human gut microbiota.</title>
        <authorList>
            <person name="Zou Y."/>
            <person name="Xue W."/>
            <person name="Luo G."/>
        </authorList>
    </citation>
    <scope>NUCLEOTIDE SEQUENCE [LARGE SCALE GENOMIC DNA]</scope>
    <source>
        <strain evidence="2 3">AM48-7</strain>
    </source>
</reference>
<organism evidence="2 3">
    <name type="scientific">Agathobacter rectalis</name>
    <dbReference type="NCBI Taxonomy" id="39491"/>
    <lineage>
        <taxon>Bacteria</taxon>
        <taxon>Bacillati</taxon>
        <taxon>Bacillota</taxon>
        <taxon>Clostridia</taxon>
        <taxon>Lachnospirales</taxon>
        <taxon>Lachnospiraceae</taxon>
        <taxon>Agathobacter</taxon>
    </lineage>
</organism>
<gene>
    <name evidence="2" type="ORF">DW975_16825</name>
</gene>
<evidence type="ECO:0000313" key="2">
    <source>
        <dbReference type="EMBL" id="RGZ69978.1"/>
    </source>
</evidence>
<name>A0A413PBL9_9FIRM</name>
<evidence type="ECO:0000313" key="3">
    <source>
        <dbReference type="Proteomes" id="UP000283431"/>
    </source>
</evidence>
<comment type="caution">
    <text evidence="2">The sequence shown here is derived from an EMBL/GenBank/DDBJ whole genome shotgun (WGS) entry which is preliminary data.</text>
</comment>
<dbReference type="InterPro" id="IPR018004">
    <property type="entry name" value="KilA/APSES_HTH"/>
</dbReference>
<dbReference type="AlphaFoldDB" id="A0A413PBL9"/>
<dbReference type="EMBL" id="QSEN01000117">
    <property type="protein sequence ID" value="RGZ69978.1"/>
    <property type="molecule type" value="Genomic_DNA"/>
</dbReference>
<feature type="non-terminal residue" evidence="2">
    <location>
        <position position="1"/>
    </location>
</feature>
<dbReference type="SMART" id="SM01252">
    <property type="entry name" value="KilA-N"/>
    <property type="match status" value="1"/>
</dbReference>
<evidence type="ECO:0000259" key="1">
    <source>
        <dbReference type="PROSITE" id="PS51301"/>
    </source>
</evidence>
<feature type="non-terminal residue" evidence="2">
    <location>
        <position position="194"/>
    </location>
</feature>
<accession>A0A413PBL9</accession>
<feature type="domain" description="KilA-N" evidence="1">
    <location>
        <begin position="1"/>
        <end position="67"/>
    </location>
</feature>
<dbReference type="Pfam" id="PF04383">
    <property type="entry name" value="KilA-N"/>
    <property type="match status" value="1"/>
</dbReference>
<proteinExistence type="predicted"/>